<sequence length="149" mass="16533">MAPGTPNPAKMLLRNEVASRIASLSAEEKTRQSRVVYEKVINHPWYKSSKRIALYMSTDQEVDTARLLEHVKQKGAAFVPQYAGGHMKMLRVETGDEAAMDSGSRLGHGGGYYDRFLAKVVALAFNCQMVEKVPVEDTDQKMDDVIAAD</sequence>
<evidence type="ECO:0000313" key="1">
    <source>
        <dbReference type="EMBL" id="KAI8420352.1"/>
    </source>
</evidence>
<dbReference type="EMBL" id="CM046114">
    <property type="protein sequence ID" value="KAI8420352.1"/>
    <property type="molecule type" value="Genomic_DNA"/>
</dbReference>
<dbReference type="Proteomes" id="UP001064048">
    <property type="component" value="Chromosome 14"/>
</dbReference>
<keyword evidence="2" id="KW-1185">Reference proteome</keyword>
<reference evidence="1 2" key="1">
    <citation type="journal article" date="2022" name="Genome Biol. Evol.">
        <title>The Spruce Budworm Genome: Reconstructing the Evolutionary History of Antifreeze Proteins.</title>
        <authorList>
            <person name="Beliveau C."/>
            <person name="Gagne P."/>
            <person name="Picq S."/>
            <person name="Vernygora O."/>
            <person name="Keeling C.I."/>
            <person name="Pinkney K."/>
            <person name="Doucet D."/>
            <person name="Wen F."/>
            <person name="Johnston J.S."/>
            <person name="Maaroufi H."/>
            <person name="Boyle B."/>
            <person name="Laroche J."/>
            <person name="Dewar K."/>
            <person name="Juretic N."/>
            <person name="Blackburn G."/>
            <person name="Nisole A."/>
            <person name="Brunet B."/>
            <person name="Brandao M."/>
            <person name="Lumley L."/>
            <person name="Duan J."/>
            <person name="Quan G."/>
            <person name="Lucarotti C.J."/>
            <person name="Roe A.D."/>
            <person name="Sperling F.A.H."/>
            <person name="Levesque R.C."/>
            <person name="Cusson M."/>
        </authorList>
    </citation>
    <scope>NUCLEOTIDE SEQUENCE [LARGE SCALE GENOMIC DNA]</scope>
    <source>
        <strain evidence="1">Glfc:IPQL:Cfum</strain>
    </source>
</reference>
<organism evidence="1 2">
    <name type="scientific">Choristoneura fumiferana</name>
    <name type="common">Spruce budworm moth</name>
    <name type="synonym">Archips fumiferana</name>
    <dbReference type="NCBI Taxonomy" id="7141"/>
    <lineage>
        <taxon>Eukaryota</taxon>
        <taxon>Metazoa</taxon>
        <taxon>Ecdysozoa</taxon>
        <taxon>Arthropoda</taxon>
        <taxon>Hexapoda</taxon>
        <taxon>Insecta</taxon>
        <taxon>Pterygota</taxon>
        <taxon>Neoptera</taxon>
        <taxon>Endopterygota</taxon>
        <taxon>Lepidoptera</taxon>
        <taxon>Glossata</taxon>
        <taxon>Ditrysia</taxon>
        <taxon>Tortricoidea</taxon>
        <taxon>Tortricidae</taxon>
        <taxon>Tortricinae</taxon>
        <taxon>Choristoneura</taxon>
    </lineage>
</organism>
<proteinExistence type="predicted"/>
<comment type="caution">
    <text evidence="1">The sequence shown here is derived from an EMBL/GenBank/DDBJ whole genome shotgun (WGS) entry which is preliminary data.</text>
</comment>
<gene>
    <name evidence="1" type="ORF">MSG28_008870</name>
</gene>
<name>A0ACC0J8A5_CHOFU</name>
<protein>
    <submittedName>
        <fullName evidence="1">Uncharacterized protein</fullName>
    </submittedName>
</protein>
<accession>A0ACC0J8A5</accession>
<evidence type="ECO:0000313" key="2">
    <source>
        <dbReference type="Proteomes" id="UP001064048"/>
    </source>
</evidence>